<sequence>METKLKDRIKRFFKNLVSVQSNFYSINDLSSSDLFNNVGELSESIFSAISRVSNTFASMPLKLYDGAYNEPTDVPAYNLLVNGPRYFTGFDFRRDIEALRNLKGNVYVQIFRDINGNIVDLALVKPEACQPLFDVKTGELYYAVSAIDNGMVKETMYMHYTQMLHLKFPRFGSVKGVNPMQLLKNTIDYDLQVKKISLDQLVGTNEGFIVHYDTNMDEEQQKEIVKRIAQFYKDNGGVLFEENGVTISRIERDLVDSKLLDVDQVTRSKVAMVYNIPEHFLGNSNGSYNSLEQLNLEFVTGNLAATIRQYEEEFNKKLLTEAQRKKGYHFKFNMNALLRGDTKTRGSFYQIGIRSGFLTPNDVRILEDLPPDNDPNANKLWVSGDLYTIDTPATERKGGGSNAESKTAK</sequence>
<evidence type="ECO:0000313" key="1">
    <source>
        <dbReference type="EMBL" id="KYC64694.1"/>
    </source>
</evidence>
<dbReference type="RefSeq" id="WP_061566340.1">
    <property type="nucleotide sequence ID" value="NZ_LQYG01000024.1"/>
</dbReference>
<dbReference type="Pfam" id="PF04860">
    <property type="entry name" value="Phage_portal"/>
    <property type="match status" value="1"/>
</dbReference>
<organism evidence="1 2">
    <name type="scientific">Heyndrickxia coagulans</name>
    <name type="common">Weizmannia coagulans</name>
    <dbReference type="NCBI Taxonomy" id="1398"/>
    <lineage>
        <taxon>Bacteria</taxon>
        <taxon>Bacillati</taxon>
        <taxon>Bacillota</taxon>
        <taxon>Bacilli</taxon>
        <taxon>Bacillales</taxon>
        <taxon>Bacillaceae</taxon>
        <taxon>Heyndrickxia</taxon>
    </lineage>
</organism>
<dbReference type="NCBIfam" id="TIGR01537">
    <property type="entry name" value="portal_HK97"/>
    <property type="match status" value="1"/>
</dbReference>
<dbReference type="AlphaFoldDB" id="A0A150K6Z5"/>
<dbReference type="PATRIC" id="fig|1398.26.peg.1816"/>
<dbReference type="Proteomes" id="UP000075288">
    <property type="component" value="Unassembled WGS sequence"/>
</dbReference>
<comment type="caution">
    <text evidence="1">The sequence shown here is derived from an EMBL/GenBank/DDBJ whole genome shotgun (WGS) entry which is preliminary data.</text>
</comment>
<dbReference type="InterPro" id="IPR006427">
    <property type="entry name" value="Portal_HK97"/>
</dbReference>
<evidence type="ECO:0000313" key="2">
    <source>
        <dbReference type="Proteomes" id="UP000075288"/>
    </source>
</evidence>
<proteinExistence type="predicted"/>
<gene>
    <name evidence="1" type="ORF">B4098_3387</name>
</gene>
<evidence type="ECO:0008006" key="3">
    <source>
        <dbReference type="Google" id="ProtNLM"/>
    </source>
</evidence>
<dbReference type="InterPro" id="IPR006944">
    <property type="entry name" value="Phage/GTA_portal"/>
</dbReference>
<dbReference type="EMBL" id="LQYG01000024">
    <property type="protein sequence ID" value="KYC64694.1"/>
    <property type="molecule type" value="Genomic_DNA"/>
</dbReference>
<protein>
    <recommendedName>
        <fullName evidence="3">Phage portal protein</fullName>
    </recommendedName>
</protein>
<accession>A0A150K6Z5</accession>
<name>A0A150K6Z5_HEYCO</name>
<reference evidence="1 2" key="1">
    <citation type="submission" date="2016-01" db="EMBL/GenBank/DDBJ databases">
        <title>Genome Sequences of Twelve Sporeforming Bacillus Species Isolated from Foods.</title>
        <authorList>
            <person name="Berendsen E.M."/>
            <person name="Wells-Bennik M.H."/>
            <person name="Krawcyk A.O."/>
            <person name="De Jong A."/>
            <person name="Holsappel S."/>
            <person name="Eijlander R.T."/>
            <person name="Kuipers O.P."/>
        </authorList>
    </citation>
    <scope>NUCLEOTIDE SEQUENCE [LARGE SCALE GENOMIC DNA]</scope>
    <source>
        <strain evidence="1 2">B4098</strain>
    </source>
</reference>